<dbReference type="PANTHER" id="PTHR35889">
    <property type="entry name" value="CYCLOINULO-OLIGOSACCHARIDE FRUCTANOTRANSFERASE-RELATED"/>
    <property type="match status" value="1"/>
</dbReference>
<reference evidence="5 6" key="1">
    <citation type="submission" date="2019-08" db="EMBL/GenBank/DDBJ databases">
        <title>Deep-cultivation of Planctomycetes and their phenomic and genomic characterization uncovers novel biology.</title>
        <authorList>
            <person name="Wiegand S."/>
            <person name="Jogler M."/>
            <person name="Boedeker C."/>
            <person name="Pinto D."/>
            <person name="Vollmers J."/>
            <person name="Rivas-Marin E."/>
            <person name="Kohn T."/>
            <person name="Peeters S.H."/>
            <person name="Heuer A."/>
            <person name="Rast P."/>
            <person name="Oberbeckmann S."/>
            <person name="Bunk B."/>
            <person name="Jeske O."/>
            <person name="Meyerdierks A."/>
            <person name="Storesund J.E."/>
            <person name="Kallscheuer N."/>
            <person name="Luecker S."/>
            <person name="Lage O.M."/>
            <person name="Pohl T."/>
            <person name="Merkel B.J."/>
            <person name="Hornburger P."/>
            <person name="Mueller R.-W."/>
            <person name="Bruemmer F."/>
            <person name="Labrenz M."/>
            <person name="Spormann A.M."/>
            <person name="Op den Camp H."/>
            <person name="Overmann J."/>
            <person name="Amann R."/>
            <person name="Jetten M.S.M."/>
            <person name="Mascher T."/>
            <person name="Medema M.H."/>
            <person name="Devos D.P."/>
            <person name="Kaster A.-K."/>
            <person name="Ovreas L."/>
            <person name="Rohde M."/>
            <person name="Galperin M.Y."/>
            <person name="Jogler C."/>
        </authorList>
    </citation>
    <scope>NUCLEOTIDE SEQUENCE [LARGE SCALE GENOMIC DNA]</scope>
    <source>
        <strain evidence="5 6">UC8</strain>
    </source>
</reference>
<evidence type="ECO:0000259" key="3">
    <source>
        <dbReference type="Pfam" id="PF07583"/>
    </source>
</evidence>
<organism evidence="5 6">
    <name type="scientific">Roseimaritima ulvae</name>
    <dbReference type="NCBI Taxonomy" id="980254"/>
    <lineage>
        <taxon>Bacteria</taxon>
        <taxon>Pseudomonadati</taxon>
        <taxon>Planctomycetota</taxon>
        <taxon>Planctomycetia</taxon>
        <taxon>Pirellulales</taxon>
        <taxon>Pirellulaceae</taxon>
        <taxon>Roseimaritima</taxon>
    </lineage>
</organism>
<feature type="compositionally biased region" description="Polar residues" evidence="2">
    <location>
        <begin position="15"/>
        <end position="24"/>
    </location>
</feature>
<dbReference type="InterPro" id="IPR022655">
    <property type="entry name" value="DUF1553"/>
</dbReference>
<dbReference type="AlphaFoldDB" id="A0A5B9QZR9"/>
<name>A0A5B9QZR9_9BACT</name>
<feature type="domain" description="DUF1553" evidence="4">
    <location>
        <begin position="587"/>
        <end position="901"/>
    </location>
</feature>
<evidence type="ECO:0000256" key="2">
    <source>
        <dbReference type="SAM" id="MobiDB-lite"/>
    </source>
</evidence>
<evidence type="ECO:0008006" key="7">
    <source>
        <dbReference type="Google" id="ProtNLM"/>
    </source>
</evidence>
<dbReference type="PANTHER" id="PTHR35889:SF3">
    <property type="entry name" value="F-BOX DOMAIN-CONTAINING PROTEIN"/>
    <property type="match status" value="1"/>
</dbReference>
<gene>
    <name evidence="5" type="ORF">UC8_49770</name>
</gene>
<proteinExistence type="predicted"/>
<dbReference type="SUPFAM" id="SSF49373">
    <property type="entry name" value="Invasin/intimin cell-adhesion fragments"/>
    <property type="match status" value="1"/>
</dbReference>
<accession>A0A5B9QZR9</accession>
<dbReference type="EMBL" id="CP042914">
    <property type="protein sequence ID" value="QEG42935.1"/>
    <property type="molecule type" value="Genomic_DNA"/>
</dbReference>
<evidence type="ECO:0000313" key="5">
    <source>
        <dbReference type="EMBL" id="QEG42935.1"/>
    </source>
</evidence>
<dbReference type="KEGG" id="rul:UC8_49770"/>
<protein>
    <recommendedName>
        <fullName evidence="7">BIG2 domain-containing protein</fullName>
    </recommendedName>
</protein>
<keyword evidence="6" id="KW-1185">Reference proteome</keyword>
<feature type="region of interest" description="Disordered" evidence="2">
    <location>
        <begin position="1"/>
        <end position="25"/>
    </location>
</feature>
<dbReference type="Pfam" id="PF07587">
    <property type="entry name" value="PSD1"/>
    <property type="match status" value="1"/>
</dbReference>
<dbReference type="RefSeq" id="WP_238388622.1">
    <property type="nucleotide sequence ID" value="NZ_CP042914.1"/>
</dbReference>
<keyword evidence="1" id="KW-0175">Coiled coil</keyword>
<feature type="coiled-coil region" evidence="1">
    <location>
        <begin position="795"/>
        <end position="855"/>
    </location>
</feature>
<evidence type="ECO:0000313" key="6">
    <source>
        <dbReference type="Proteomes" id="UP000325286"/>
    </source>
</evidence>
<feature type="domain" description="DUF1549" evidence="3">
    <location>
        <begin position="279"/>
        <end position="493"/>
    </location>
</feature>
<dbReference type="Pfam" id="PF07583">
    <property type="entry name" value="PSCyt2"/>
    <property type="match status" value="1"/>
</dbReference>
<dbReference type="Gene3D" id="2.60.40.1080">
    <property type="match status" value="1"/>
</dbReference>
<sequence>MNALPAYRHSRNRTRQSSDTTAPIPNSGEFGYGRWVLLGLLMFVPGTLVAAEPLPGLDVRFAAAETSEVPDFQRHVTPLLGRLGCNGRACHGSFQGRGGLQLSLFGYDFAADHAALMAEHSGRVDADDVEESLIIAKPTDADLHEGGKRYDKHSWQYHVIRNWVAAGAPYDAKQPARLNRLEVVPEEIVFNDEGQQQPLQVIAHWDSGASEDVTAICRFSSNDDSIAEIDEAGLVTAGSVGDTYVVAYYDKAVVPIPVLRPLTDQVGERYPTVQTRTNVDELVVQKLRKLGVTPSGVCSDADFLRRVRLDLTGTLPSPAEVESFLNDTSIDKRAQLVERLFETPEYAAWWATRFSDWTGNSEAQLNNVLPVRGVASKLWFAWLQKRLADNQPYDQLVEGIVAAESRMPGEGYEDYCEAMTEACGRGNEAAFAERDGMPLYWARRNFRSTDERAIGFAYAFMGIRIQCAQCHKHPFDQWSKDDFAQFGRLFQPVIASNNSSPESKAAREKMMAQLELDGLAGGELRRKIGQLAREGKTVPFPELYVRSIKARPQQKNNKNKRRKAPQIYPTGKILGVEETVSLASDPRDRLMEWLRADDNPYFSKALVNRVWANYFGMGLVQPTDDLNLANPPVNVPLMDYLSQGFIRSGFDLQWLHREIVLSDTYQRSWQPNDTNAADKRNFSHYIPHRLPAEVVHDAVLLATAGDASADELRQSFNRLAIGGSMPPQYRGQRNYALSVFGQSIRETNCDCDRSDDSSLLQSVYLRNDTEIHMRLSDKKGWVAEACRAMKVPGPVAQAQDTTERLQRQKKNYQRMLAAKRKQLQQLNGKQLAARETKIKAEMQRLRDRLAELDGDSPALPGDKPAVTEEATESIGEAVQQAYLRTLCRYPEPAELQRSVAFVHESPTVAEGLESVMWSLINTKEFILNH</sequence>
<dbReference type="InterPro" id="IPR008964">
    <property type="entry name" value="Invasin/intimin_cell_adhesion"/>
</dbReference>
<evidence type="ECO:0000259" key="4">
    <source>
        <dbReference type="Pfam" id="PF07587"/>
    </source>
</evidence>
<dbReference type="InterPro" id="IPR011444">
    <property type="entry name" value="DUF1549"/>
</dbReference>
<dbReference type="Proteomes" id="UP000325286">
    <property type="component" value="Chromosome"/>
</dbReference>
<evidence type="ECO:0000256" key="1">
    <source>
        <dbReference type="SAM" id="Coils"/>
    </source>
</evidence>